<evidence type="ECO:0008006" key="8">
    <source>
        <dbReference type="Google" id="ProtNLM"/>
    </source>
</evidence>
<name>A9UQR0_MONBE</name>
<evidence type="ECO:0000313" key="6">
    <source>
        <dbReference type="EMBL" id="EDQ92640.1"/>
    </source>
</evidence>
<dbReference type="InterPro" id="IPR011989">
    <property type="entry name" value="ARM-like"/>
</dbReference>
<evidence type="ECO:0000256" key="2">
    <source>
        <dbReference type="ARBA" id="ARBA00007991"/>
    </source>
</evidence>
<dbReference type="SUPFAM" id="SSF48371">
    <property type="entry name" value="ARM repeat"/>
    <property type="match status" value="1"/>
</dbReference>
<gene>
    <name evidence="6" type="ORF">MONBRDRAFT_5354</name>
</gene>
<dbReference type="KEGG" id="mbr:MONBRDRAFT_5354"/>
<dbReference type="InParanoid" id="A9UQR0"/>
<feature type="region of interest" description="Disordered" evidence="5">
    <location>
        <begin position="1"/>
        <end position="41"/>
    </location>
</feature>
<comment type="subcellular location">
    <subcellularLocation>
        <location evidence="1">Nucleus</location>
    </subcellularLocation>
</comment>
<dbReference type="PANTHER" id="PTHR12363:SF33">
    <property type="entry name" value="IMPORTIN-13"/>
    <property type="match status" value="1"/>
</dbReference>
<accession>A9UQR0</accession>
<evidence type="ECO:0000256" key="1">
    <source>
        <dbReference type="ARBA" id="ARBA00004123"/>
    </source>
</evidence>
<dbReference type="AlphaFoldDB" id="A9UQR0"/>
<dbReference type="STRING" id="81824.A9UQR0"/>
<dbReference type="GO" id="GO:0006606">
    <property type="term" value="P:protein import into nucleus"/>
    <property type="evidence" value="ECO:0000318"/>
    <property type="project" value="GO_Central"/>
</dbReference>
<comment type="similarity">
    <text evidence="2">Belongs to the importin beta family.</text>
</comment>
<dbReference type="InterPro" id="IPR016024">
    <property type="entry name" value="ARM-type_fold"/>
</dbReference>
<keyword evidence="4" id="KW-0539">Nucleus</keyword>
<evidence type="ECO:0000256" key="4">
    <source>
        <dbReference type="ARBA" id="ARBA00023242"/>
    </source>
</evidence>
<organism evidence="6 7">
    <name type="scientific">Monosiga brevicollis</name>
    <name type="common">Choanoflagellate</name>
    <dbReference type="NCBI Taxonomy" id="81824"/>
    <lineage>
        <taxon>Eukaryota</taxon>
        <taxon>Choanoflagellata</taxon>
        <taxon>Craspedida</taxon>
        <taxon>Salpingoecidae</taxon>
        <taxon>Monosiga</taxon>
    </lineage>
</organism>
<proteinExistence type="inferred from homology"/>
<dbReference type="EMBL" id="CH991543">
    <property type="protein sequence ID" value="EDQ92640.1"/>
    <property type="molecule type" value="Genomic_DNA"/>
</dbReference>
<dbReference type="PANTHER" id="PTHR12363">
    <property type="entry name" value="TRANSPORTIN 3 AND IMPORTIN 13"/>
    <property type="match status" value="1"/>
</dbReference>
<dbReference type="Proteomes" id="UP000001357">
    <property type="component" value="Unassembled WGS sequence"/>
</dbReference>
<sequence length="1005" mass="109980">MSHLELGAGGGRGDANGPSASETGQSPHHQTHFPAPSVSSEEADEARRFVDAIGAFLRPTSDDAQQKAHEHLLRFRKQRFAWRVCQLVARTPAMLESDVLHFALQTLVQLAMRGKWQQQADAWSSDATALLPLAAQLQSDVLQRHVMRAITALWLRHGHIETLYADLEALHAHIGGVPASESQRRFLWFYLLESLPELVANKLLMVAPQRRTALQNALRESIATLVFSELMACLDHESVPLQLICGVARAWIEGVGVAWEAMQHLLGRLANGLHTILPLDTSQETLQIVVEVFVAVLESNSTVEVVGTFMASVIGFPTAAAQPALVHLATTCGRRALIFLEDPRLLDLWPPLLQIIITATQARELSVSSACLDFWEVFALELKGDQCQRFEPVLQSVFAAILAACEYPSDILERDHMFQDEFTDVREQGRAALRATIKANPGIASWFAQHLRHELGTALAAIEAGDDAWSLVTILHLEGLLHALSACCKLVFPTNTTSDVQTCPPEVAQELCAATLRLPLHPCLQRTLVLALGMIWPWLAHYPALYVDVGRHCIQTLALPEEDANFPMRLMEDHVASVALLKLVQGPDAGAIFVDLFHAWQQQAARPTMAEASRRLLVQACVQAALRASQPEEPCMTLLTALVERASEVVQAHDLLGPAAWADIDTAQELSAILAELVAAVRGIHLPAAAAFMSDLFRGPHFILALLFGGPNSGPCQLSEILDQLQELAFATLGIISPPSASTLSAVLQRFWLYFARINFTSAPCLRVIAECIDQGALHHEGLDAPLHELLALLRNREGLVQAYADAGPDTVEALFCLFQTVARTHPQYLLHQPELAIDLLIHHFLGPTFTAVLQHRPVISAALGYVEACAARSPEGSPSIFDVALEHRPTAIAEIVATLLSALCLIFPSHMLEDTVATFRRLMQPYSLERVGEWVAWAINQPAFPRYSVSATAKQIFAQEVVQALQQPASSRLKGTIKQFCGGKKKGTSGTPSRTTSAERAYSV</sequence>
<evidence type="ECO:0000313" key="7">
    <source>
        <dbReference type="Proteomes" id="UP000001357"/>
    </source>
</evidence>
<keyword evidence="3" id="KW-0813">Transport</keyword>
<dbReference type="GO" id="GO:0005634">
    <property type="term" value="C:nucleus"/>
    <property type="evidence" value="ECO:0007669"/>
    <property type="project" value="UniProtKB-SubCell"/>
</dbReference>
<evidence type="ECO:0000256" key="3">
    <source>
        <dbReference type="ARBA" id="ARBA00022448"/>
    </source>
</evidence>
<dbReference type="Gene3D" id="1.25.10.10">
    <property type="entry name" value="Leucine-rich Repeat Variant"/>
    <property type="match status" value="1"/>
</dbReference>
<protein>
    <recommendedName>
        <fullName evidence="8">Exportin-1/Importin-beta-like domain-containing protein</fullName>
    </recommendedName>
</protein>
<dbReference type="GeneID" id="5887856"/>
<keyword evidence="7" id="KW-1185">Reference proteome</keyword>
<dbReference type="InterPro" id="IPR051345">
    <property type="entry name" value="Importin_beta-like_NTR"/>
</dbReference>
<feature type="region of interest" description="Disordered" evidence="5">
    <location>
        <begin position="984"/>
        <end position="1005"/>
    </location>
</feature>
<evidence type="ECO:0000256" key="5">
    <source>
        <dbReference type="SAM" id="MobiDB-lite"/>
    </source>
</evidence>
<dbReference type="RefSeq" id="XP_001742402.1">
    <property type="nucleotide sequence ID" value="XM_001742350.1"/>
</dbReference>
<reference evidence="6 7" key="1">
    <citation type="journal article" date="2008" name="Nature">
        <title>The genome of the choanoflagellate Monosiga brevicollis and the origin of metazoans.</title>
        <authorList>
            <consortium name="JGI Sequencing"/>
            <person name="King N."/>
            <person name="Westbrook M.J."/>
            <person name="Young S.L."/>
            <person name="Kuo A."/>
            <person name="Abedin M."/>
            <person name="Chapman J."/>
            <person name="Fairclough S."/>
            <person name="Hellsten U."/>
            <person name="Isogai Y."/>
            <person name="Letunic I."/>
            <person name="Marr M."/>
            <person name="Pincus D."/>
            <person name="Putnam N."/>
            <person name="Rokas A."/>
            <person name="Wright K.J."/>
            <person name="Zuzow R."/>
            <person name="Dirks W."/>
            <person name="Good M."/>
            <person name="Goodstein D."/>
            <person name="Lemons D."/>
            <person name="Li W."/>
            <person name="Lyons J.B."/>
            <person name="Morris A."/>
            <person name="Nichols S."/>
            <person name="Richter D.J."/>
            <person name="Salamov A."/>
            <person name="Bork P."/>
            <person name="Lim W.A."/>
            <person name="Manning G."/>
            <person name="Miller W.T."/>
            <person name="McGinnis W."/>
            <person name="Shapiro H."/>
            <person name="Tjian R."/>
            <person name="Grigoriev I.V."/>
            <person name="Rokhsar D."/>
        </authorList>
    </citation>
    <scope>NUCLEOTIDE SEQUENCE [LARGE SCALE GENOMIC DNA]</scope>
    <source>
        <strain evidence="7">MX1 / ATCC 50154</strain>
    </source>
</reference>
<dbReference type="GO" id="GO:0005737">
    <property type="term" value="C:cytoplasm"/>
    <property type="evidence" value="ECO:0000318"/>
    <property type="project" value="GO_Central"/>
</dbReference>